<feature type="transmembrane region" description="Helical" evidence="6">
    <location>
        <begin position="403"/>
        <end position="422"/>
    </location>
</feature>
<evidence type="ECO:0000256" key="6">
    <source>
        <dbReference type="SAM" id="Phobius"/>
    </source>
</evidence>
<evidence type="ECO:0000259" key="8">
    <source>
        <dbReference type="Pfam" id="PF00662"/>
    </source>
</evidence>
<feature type="transmembrane region" description="Helical" evidence="6">
    <location>
        <begin position="513"/>
        <end position="531"/>
    </location>
</feature>
<dbReference type="PANTHER" id="PTHR43373">
    <property type="entry name" value="NA(+)/H(+) ANTIPORTER SUBUNIT"/>
    <property type="match status" value="1"/>
</dbReference>
<dbReference type="PANTHER" id="PTHR43373:SF1">
    <property type="entry name" value="NA(+)_H(+) ANTIPORTER SUBUNIT A"/>
    <property type="match status" value="1"/>
</dbReference>
<feature type="transmembrane region" description="Helical" evidence="6">
    <location>
        <begin position="334"/>
        <end position="354"/>
    </location>
</feature>
<dbReference type="InterPro" id="IPR001750">
    <property type="entry name" value="ND/Mrp_TM"/>
</dbReference>
<feature type="transmembrane region" description="Helical" evidence="6">
    <location>
        <begin position="266"/>
        <end position="287"/>
    </location>
</feature>
<feature type="transmembrane region" description="Helical" evidence="6">
    <location>
        <begin position="86"/>
        <end position="106"/>
    </location>
</feature>
<keyword evidence="10" id="KW-1185">Reference proteome</keyword>
<dbReference type="RefSeq" id="WP_345972113.1">
    <property type="nucleotide sequence ID" value="NZ_CP147920.1"/>
</dbReference>
<feature type="transmembrane region" description="Helical" evidence="6">
    <location>
        <begin position="360"/>
        <end position="382"/>
    </location>
</feature>
<feature type="transmembrane region" description="Helical" evidence="6">
    <location>
        <begin position="53"/>
        <end position="74"/>
    </location>
</feature>
<evidence type="ECO:0000259" key="7">
    <source>
        <dbReference type="Pfam" id="PF00361"/>
    </source>
</evidence>
<evidence type="ECO:0000256" key="5">
    <source>
        <dbReference type="RuleBase" id="RU000320"/>
    </source>
</evidence>
<accession>A0ABZ3H9M5</accession>
<organism evidence="9 10">
    <name type="scientific">Sulfurimonas diazotrophicus</name>
    <dbReference type="NCBI Taxonomy" id="3131939"/>
    <lineage>
        <taxon>Bacteria</taxon>
        <taxon>Pseudomonadati</taxon>
        <taxon>Campylobacterota</taxon>
        <taxon>Epsilonproteobacteria</taxon>
        <taxon>Campylobacterales</taxon>
        <taxon>Sulfurimonadaceae</taxon>
        <taxon>Sulfurimonas</taxon>
    </lineage>
</organism>
<feature type="transmembrane region" description="Helical" evidence="6">
    <location>
        <begin position="442"/>
        <end position="466"/>
    </location>
</feature>
<feature type="transmembrane region" description="Helical" evidence="6">
    <location>
        <begin position="151"/>
        <end position="169"/>
    </location>
</feature>
<feature type="transmembrane region" description="Helical" evidence="6">
    <location>
        <begin position="232"/>
        <end position="254"/>
    </location>
</feature>
<feature type="transmembrane region" description="Helical" evidence="6">
    <location>
        <begin position="6"/>
        <end position="23"/>
    </location>
</feature>
<feature type="domain" description="NADH-Ubiquinone oxidoreductase (complex I) chain 5 N-terminal" evidence="8">
    <location>
        <begin position="111"/>
        <end position="144"/>
    </location>
</feature>
<feature type="transmembrane region" description="Helical" evidence="6">
    <location>
        <begin position="487"/>
        <end position="507"/>
    </location>
</feature>
<evidence type="ECO:0000256" key="2">
    <source>
        <dbReference type="ARBA" id="ARBA00022692"/>
    </source>
</evidence>
<dbReference type="PRINTS" id="PR01434">
    <property type="entry name" value="NADHDHGNASE5"/>
</dbReference>
<keyword evidence="3 6" id="KW-1133">Transmembrane helix</keyword>
<sequence>MMVFILLLSPMIAALALFALPSLRGRYAVATLLFGVLSVAALSLFLHPEAQPFAITPGMGTLIEAADIVLLFYFLFQGVKHRSPPVLLLALIQLPLYLWAVAITPAEAPALVVDDLSRFMFLIINIVGGAIVLYAVEYMRREKSSEGKQRLFIAYLMLFLAVMNAIVIADDILLFFFLFEMTTLASYLLIAFRGDAAGRRNALRALWMNQVGGVFLLLGALAAAYGPGSATFSGLLQGGGGLLLPALALLAMAAPVKGASLPFDGWLLGAMVAPTPVSAMLHSATMVKIAPFLLLKLAPGLGGTLPGTLLALFGALVFVAASYLALSRSLLKEILGYSTVALLGLMMSLAAVGTPESMQLAMALMLFHALAKALLFLAAGALEKDFGLKDVEQMKGLLQYAPRSVGFLLFGFFSLTLPPFGLFMGKLFAIASVASLLHTQPWFVVVLTGIAVGSALLVLLYFKIAAALLAAAPDTLTIEREMMPPGFAAPLTVLTLLSLAAAGGYMLQQHSSLLWLLALPVLIVALLPLLARSLQRFDRVMPYRCGEKSEFDGALFYVEPSAAAARSLQWGFGLFFAAVALSGALT</sequence>
<feature type="transmembrane region" description="Helical" evidence="6">
    <location>
        <begin position="175"/>
        <end position="194"/>
    </location>
</feature>
<reference evidence="9 10" key="1">
    <citation type="submission" date="2024-03" db="EMBL/GenBank/DDBJ databases">
        <title>Sulfurimonas sp. HSL3-1.</title>
        <authorList>
            <person name="Wang S."/>
        </authorList>
    </citation>
    <scope>NUCLEOTIDE SEQUENCE [LARGE SCALE GENOMIC DNA]</scope>
    <source>
        <strain evidence="9 10">HSL3-1</strain>
    </source>
</reference>
<evidence type="ECO:0000313" key="9">
    <source>
        <dbReference type="EMBL" id="XAU14376.1"/>
    </source>
</evidence>
<comment type="subcellular location">
    <subcellularLocation>
        <location evidence="1">Endomembrane system</location>
        <topology evidence="1">Multi-pass membrane protein</topology>
    </subcellularLocation>
    <subcellularLocation>
        <location evidence="5">Membrane</location>
        <topology evidence="5">Multi-pass membrane protein</topology>
    </subcellularLocation>
</comment>
<dbReference type="InterPro" id="IPR050616">
    <property type="entry name" value="CPA3_Na-H_Antiporter_A"/>
</dbReference>
<gene>
    <name evidence="9" type="ORF">WCY31_08940</name>
</gene>
<dbReference type="Pfam" id="PF00361">
    <property type="entry name" value="Proton_antipo_M"/>
    <property type="match status" value="1"/>
</dbReference>
<keyword evidence="2 5" id="KW-0812">Transmembrane</keyword>
<evidence type="ECO:0000256" key="3">
    <source>
        <dbReference type="ARBA" id="ARBA00022989"/>
    </source>
</evidence>
<feature type="transmembrane region" description="Helical" evidence="6">
    <location>
        <begin position="30"/>
        <end position="47"/>
    </location>
</feature>
<proteinExistence type="predicted"/>
<feature type="transmembrane region" description="Helical" evidence="6">
    <location>
        <begin position="118"/>
        <end position="139"/>
    </location>
</feature>
<dbReference type="Pfam" id="PF00662">
    <property type="entry name" value="Proton_antipo_N"/>
    <property type="match status" value="1"/>
</dbReference>
<feature type="domain" description="NADH:quinone oxidoreductase/Mrp antiporter transmembrane" evidence="7">
    <location>
        <begin position="169"/>
        <end position="448"/>
    </location>
</feature>
<evidence type="ECO:0000256" key="1">
    <source>
        <dbReference type="ARBA" id="ARBA00004127"/>
    </source>
</evidence>
<keyword evidence="4 6" id="KW-0472">Membrane</keyword>
<dbReference type="Proteomes" id="UP001447842">
    <property type="component" value="Chromosome"/>
</dbReference>
<feature type="transmembrane region" description="Helical" evidence="6">
    <location>
        <begin position="307"/>
        <end position="327"/>
    </location>
</feature>
<name>A0ABZ3H9M5_9BACT</name>
<evidence type="ECO:0000313" key="10">
    <source>
        <dbReference type="Proteomes" id="UP001447842"/>
    </source>
</evidence>
<evidence type="ECO:0000256" key="4">
    <source>
        <dbReference type="ARBA" id="ARBA00023136"/>
    </source>
</evidence>
<feature type="transmembrane region" description="Helical" evidence="6">
    <location>
        <begin position="206"/>
        <end position="226"/>
    </location>
</feature>
<dbReference type="EMBL" id="CP147920">
    <property type="protein sequence ID" value="XAU14376.1"/>
    <property type="molecule type" value="Genomic_DNA"/>
</dbReference>
<dbReference type="InterPro" id="IPR001516">
    <property type="entry name" value="Proton_antipo_N"/>
</dbReference>
<protein>
    <submittedName>
        <fullName evidence="9">Proton-conducting transporter membrane subunit</fullName>
    </submittedName>
</protein>